<comment type="function">
    <text evidence="8 9">Component of the signal peptidase complex (SPC) which catalyzes the cleavage of N-terminal signal sequences from nascent proteins as they are translocated into the lumen of the endoplasmic reticulum. Enhances the enzymatic activity of SPC and facilitates the interactions between different components of the translocation site.</text>
</comment>
<sequence length="183" mass="21079">MEENPPKVNKWDGNAIKNALDDAVKDQPQDAYGCVMEHRFVYPGRIRDAWLAGLALLFPKLNLLPTADRREVMCVCVICYFIMMGVLTWYTTYMERGIFCTALNKDAAGIDPDDIWHASSCLKRFDHIYHLTLSQKDGKSSQMKEARTQITVENFFDESGKLVYNSVEREVLRLHSDVDHKKE</sequence>
<evidence type="ECO:0000256" key="3">
    <source>
        <dbReference type="ARBA" id="ARBA00017057"/>
    </source>
</evidence>
<dbReference type="PANTHER" id="PTHR13085">
    <property type="entry name" value="MICROSOMAL SIGNAL PEPTIDASE 25 KDA SUBUNIT"/>
    <property type="match status" value="1"/>
</dbReference>
<proteinExistence type="inferred from homology"/>
<feature type="transmembrane region" description="Helical" evidence="9">
    <location>
        <begin position="72"/>
        <end position="90"/>
    </location>
</feature>
<organism evidence="10 11">
    <name type="scientific">Meganyctiphanes norvegica</name>
    <name type="common">Northern krill</name>
    <name type="synonym">Thysanopoda norvegica</name>
    <dbReference type="NCBI Taxonomy" id="48144"/>
    <lineage>
        <taxon>Eukaryota</taxon>
        <taxon>Metazoa</taxon>
        <taxon>Ecdysozoa</taxon>
        <taxon>Arthropoda</taxon>
        <taxon>Crustacea</taxon>
        <taxon>Multicrustacea</taxon>
        <taxon>Malacostraca</taxon>
        <taxon>Eumalacostraca</taxon>
        <taxon>Eucarida</taxon>
        <taxon>Euphausiacea</taxon>
        <taxon>Euphausiidae</taxon>
        <taxon>Meganyctiphanes</taxon>
    </lineage>
</organism>
<dbReference type="AlphaFoldDB" id="A0AAV2S128"/>
<evidence type="ECO:0000256" key="7">
    <source>
        <dbReference type="ARBA" id="ARBA00023136"/>
    </source>
</evidence>
<evidence type="ECO:0000256" key="4">
    <source>
        <dbReference type="ARBA" id="ARBA00022692"/>
    </source>
</evidence>
<keyword evidence="7 9" id="KW-0472">Membrane</keyword>
<comment type="subcellular location">
    <subcellularLocation>
        <location evidence="1 9">Endoplasmic reticulum membrane</location>
        <topology evidence="1 9">Multi-pass membrane protein</topology>
    </subcellularLocation>
</comment>
<dbReference type="GO" id="GO:0045047">
    <property type="term" value="P:protein targeting to ER"/>
    <property type="evidence" value="ECO:0007669"/>
    <property type="project" value="TreeGrafter"/>
</dbReference>
<keyword evidence="4 9" id="KW-0812">Transmembrane</keyword>
<protein>
    <recommendedName>
        <fullName evidence="3 9">Signal peptidase complex subunit 2</fullName>
    </recommendedName>
</protein>
<dbReference type="PANTHER" id="PTHR13085:SF0">
    <property type="entry name" value="SIGNAL PEPTIDASE COMPLEX SUBUNIT 2"/>
    <property type="match status" value="1"/>
</dbReference>
<dbReference type="Pfam" id="PF06703">
    <property type="entry name" value="SPC25"/>
    <property type="match status" value="1"/>
</dbReference>
<feature type="non-terminal residue" evidence="10">
    <location>
        <position position="183"/>
    </location>
</feature>
<evidence type="ECO:0000313" key="10">
    <source>
        <dbReference type="EMBL" id="CAL4151388.1"/>
    </source>
</evidence>
<dbReference type="EMBL" id="CAXKWB010038316">
    <property type="protein sequence ID" value="CAL4151388.1"/>
    <property type="molecule type" value="Genomic_DNA"/>
</dbReference>
<dbReference type="GO" id="GO:0008233">
    <property type="term" value="F:peptidase activity"/>
    <property type="evidence" value="ECO:0007669"/>
    <property type="project" value="UniProtKB-UniRule"/>
</dbReference>
<comment type="caution">
    <text evidence="9">Lacks conserved residue(s) required for the propagation of feature annotation.</text>
</comment>
<evidence type="ECO:0000256" key="2">
    <source>
        <dbReference type="ARBA" id="ARBA00007324"/>
    </source>
</evidence>
<evidence type="ECO:0000256" key="8">
    <source>
        <dbReference type="ARBA" id="ARBA00045608"/>
    </source>
</evidence>
<reference evidence="10 11" key="1">
    <citation type="submission" date="2024-05" db="EMBL/GenBank/DDBJ databases">
        <authorList>
            <person name="Wallberg A."/>
        </authorList>
    </citation>
    <scope>NUCLEOTIDE SEQUENCE [LARGE SCALE GENOMIC DNA]</scope>
</reference>
<evidence type="ECO:0000256" key="5">
    <source>
        <dbReference type="ARBA" id="ARBA00022824"/>
    </source>
</evidence>
<evidence type="ECO:0000256" key="9">
    <source>
        <dbReference type="RuleBase" id="RU368033"/>
    </source>
</evidence>
<keyword evidence="5 9" id="KW-0256">Endoplasmic reticulum</keyword>
<accession>A0AAV2S128</accession>
<name>A0AAV2S128_MEGNR</name>
<comment type="caution">
    <text evidence="10">The sequence shown here is derived from an EMBL/GenBank/DDBJ whole genome shotgun (WGS) entry which is preliminary data.</text>
</comment>
<evidence type="ECO:0000256" key="1">
    <source>
        <dbReference type="ARBA" id="ARBA00004477"/>
    </source>
</evidence>
<dbReference type="InterPro" id="IPR009582">
    <property type="entry name" value="Spc2/SPCS2"/>
</dbReference>
<evidence type="ECO:0000313" key="11">
    <source>
        <dbReference type="Proteomes" id="UP001497623"/>
    </source>
</evidence>
<keyword evidence="6 9" id="KW-1133">Transmembrane helix</keyword>
<keyword evidence="11" id="KW-1185">Reference proteome</keyword>
<dbReference type="Proteomes" id="UP001497623">
    <property type="component" value="Unassembled WGS sequence"/>
</dbReference>
<dbReference type="GO" id="GO:0005787">
    <property type="term" value="C:signal peptidase complex"/>
    <property type="evidence" value="ECO:0007669"/>
    <property type="project" value="UniProtKB-UniRule"/>
</dbReference>
<dbReference type="GO" id="GO:0006465">
    <property type="term" value="P:signal peptide processing"/>
    <property type="evidence" value="ECO:0007669"/>
    <property type="project" value="UniProtKB-UniRule"/>
</dbReference>
<evidence type="ECO:0000256" key="6">
    <source>
        <dbReference type="ARBA" id="ARBA00022989"/>
    </source>
</evidence>
<gene>
    <name evidence="10" type="ORF">MNOR_LOCUS30780</name>
</gene>
<comment type="similarity">
    <text evidence="2 9">Belongs to the SPCS2 family.</text>
</comment>